<proteinExistence type="predicted"/>
<comment type="caution">
    <text evidence="2">The sequence shown here is derived from an EMBL/GenBank/DDBJ whole genome shotgun (WGS) entry which is preliminary data.</text>
</comment>
<evidence type="ECO:0000313" key="2">
    <source>
        <dbReference type="EMBL" id="GIY68919.1"/>
    </source>
</evidence>
<feature type="region of interest" description="Disordered" evidence="1">
    <location>
        <begin position="1"/>
        <end position="32"/>
    </location>
</feature>
<name>A0AAV4VFZ0_9ARAC</name>
<dbReference type="EMBL" id="BPLQ01012966">
    <property type="protein sequence ID" value="GIY68919.1"/>
    <property type="molecule type" value="Genomic_DNA"/>
</dbReference>
<evidence type="ECO:0000256" key="1">
    <source>
        <dbReference type="SAM" id="MobiDB-lite"/>
    </source>
</evidence>
<feature type="compositionally biased region" description="Acidic residues" evidence="1">
    <location>
        <begin position="1"/>
        <end position="10"/>
    </location>
</feature>
<dbReference type="AlphaFoldDB" id="A0AAV4VFZ0"/>
<feature type="compositionally biased region" description="Polar residues" evidence="1">
    <location>
        <begin position="11"/>
        <end position="29"/>
    </location>
</feature>
<accession>A0AAV4VFZ0</accession>
<organism evidence="2 3">
    <name type="scientific">Caerostris darwini</name>
    <dbReference type="NCBI Taxonomy" id="1538125"/>
    <lineage>
        <taxon>Eukaryota</taxon>
        <taxon>Metazoa</taxon>
        <taxon>Ecdysozoa</taxon>
        <taxon>Arthropoda</taxon>
        <taxon>Chelicerata</taxon>
        <taxon>Arachnida</taxon>
        <taxon>Araneae</taxon>
        <taxon>Araneomorphae</taxon>
        <taxon>Entelegynae</taxon>
        <taxon>Araneoidea</taxon>
        <taxon>Araneidae</taxon>
        <taxon>Caerostris</taxon>
    </lineage>
</organism>
<protein>
    <submittedName>
        <fullName evidence="2">Uncharacterized protein</fullName>
    </submittedName>
</protein>
<dbReference type="Proteomes" id="UP001054837">
    <property type="component" value="Unassembled WGS sequence"/>
</dbReference>
<keyword evidence="3" id="KW-1185">Reference proteome</keyword>
<gene>
    <name evidence="2" type="ORF">CDAR_293981</name>
</gene>
<sequence>MADMTVEDSEGNGSSQVPLEVSSKSSNVISDIGKKKKSGRCQGITNTEIYLKMLETQLAVAHDWSGIAHDVAQGHHQMSECLMDMLNQ</sequence>
<reference evidence="2 3" key="1">
    <citation type="submission" date="2021-06" db="EMBL/GenBank/DDBJ databases">
        <title>Caerostris darwini draft genome.</title>
        <authorList>
            <person name="Kono N."/>
            <person name="Arakawa K."/>
        </authorList>
    </citation>
    <scope>NUCLEOTIDE SEQUENCE [LARGE SCALE GENOMIC DNA]</scope>
</reference>
<evidence type="ECO:0000313" key="3">
    <source>
        <dbReference type="Proteomes" id="UP001054837"/>
    </source>
</evidence>